<feature type="domain" description="SWIM-type" evidence="3">
    <location>
        <begin position="13"/>
        <end position="51"/>
    </location>
</feature>
<keyword evidence="1" id="KW-0862">Zinc</keyword>
<keyword evidence="1" id="KW-0863">Zinc-finger</keyword>
<proteinExistence type="predicted"/>
<reference evidence="4 5" key="1">
    <citation type="submission" date="2016-05" db="EMBL/GenBank/DDBJ databases">
        <title>Genome sequencing reveals origins of a unique bacterial endosymbiosis in the earliest lineages of terrestrial Fungi.</title>
        <authorList>
            <consortium name="DOE Joint Genome Institute"/>
            <person name="Uehling J."/>
            <person name="Gryganskyi A."/>
            <person name="Hameed K."/>
            <person name="Tschaplinski T."/>
            <person name="Misztal P."/>
            <person name="Wu S."/>
            <person name="Desiro A."/>
            <person name="Vande Pol N."/>
            <person name="Du Z.-Y."/>
            <person name="Zienkiewicz A."/>
            <person name="Zienkiewicz K."/>
            <person name="Morin E."/>
            <person name="Tisserant E."/>
            <person name="Splivallo R."/>
            <person name="Hainaut M."/>
            <person name="Henrissat B."/>
            <person name="Ohm R."/>
            <person name="Kuo A."/>
            <person name="Yan J."/>
            <person name="Lipzen A."/>
            <person name="Nolan M."/>
            <person name="Labutti K."/>
            <person name="Barry K."/>
            <person name="Goldstein A."/>
            <person name="Labbe J."/>
            <person name="Schadt C."/>
            <person name="Tuskan G."/>
            <person name="Grigoriev I."/>
            <person name="Martin F."/>
            <person name="Vilgalys R."/>
            <person name="Bonito G."/>
        </authorList>
    </citation>
    <scope>NUCLEOTIDE SEQUENCE [LARGE SCALE GENOMIC DNA]</scope>
    <source>
        <strain evidence="4 5">AG-77</strain>
    </source>
</reference>
<dbReference type="GO" id="GO:0008270">
    <property type="term" value="F:zinc ion binding"/>
    <property type="evidence" value="ECO:0007669"/>
    <property type="project" value="UniProtKB-KW"/>
</dbReference>
<evidence type="ECO:0000256" key="1">
    <source>
        <dbReference type="PROSITE-ProRule" id="PRU00325"/>
    </source>
</evidence>
<keyword evidence="1" id="KW-0479">Metal-binding</keyword>
<evidence type="ECO:0000313" key="4">
    <source>
        <dbReference type="EMBL" id="OAQ22913.1"/>
    </source>
</evidence>
<evidence type="ECO:0000313" key="5">
    <source>
        <dbReference type="Proteomes" id="UP000078512"/>
    </source>
</evidence>
<feature type="region of interest" description="Disordered" evidence="2">
    <location>
        <begin position="70"/>
        <end position="104"/>
    </location>
</feature>
<dbReference type="OrthoDB" id="2399838at2759"/>
<gene>
    <name evidence="4" type="ORF">K457DRAFT_1911375</name>
</gene>
<accession>A0A197JD14</accession>
<feature type="compositionally biased region" description="Low complexity" evidence="2">
    <location>
        <begin position="81"/>
        <end position="96"/>
    </location>
</feature>
<name>A0A197JD14_9FUNG</name>
<evidence type="ECO:0000256" key="2">
    <source>
        <dbReference type="SAM" id="MobiDB-lite"/>
    </source>
</evidence>
<organism evidence="4 5">
    <name type="scientific">Linnemannia elongata AG-77</name>
    <dbReference type="NCBI Taxonomy" id="1314771"/>
    <lineage>
        <taxon>Eukaryota</taxon>
        <taxon>Fungi</taxon>
        <taxon>Fungi incertae sedis</taxon>
        <taxon>Mucoromycota</taxon>
        <taxon>Mortierellomycotina</taxon>
        <taxon>Mortierellomycetes</taxon>
        <taxon>Mortierellales</taxon>
        <taxon>Mortierellaceae</taxon>
        <taxon>Linnemannia</taxon>
    </lineage>
</organism>
<protein>
    <recommendedName>
        <fullName evidence="3">SWIM-type domain-containing protein</fullName>
    </recommendedName>
</protein>
<feature type="non-terminal residue" evidence="4">
    <location>
        <position position="124"/>
    </location>
</feature>
<dbReference type="InterPro" id="IPR007527">
    <property type="entry name" value="Znf_SWIM"/>
</dbReference>
<evidence type="ECO:0000259" key="3">
    <source>
        <dbReference type="PROSITE" id="PS50966"/>
    </source>
</evidence>
<dbReference type="Proteomes" id="UP000078512">
    <property type="component" value="Unassembled WGS sequence"/>
</dbReference>
<dbReference type="EMBL" id="KV442136">
    <property type="protein sequence ID" value="OAQ22913.1"/>
    <property type="molecule type" value="Genomic_DNA"/>
</dbReference>
<keyword evidence="5" id="KW-1185">Reference proteome</keyword>
<dbReference type="AlphaFoldDB" id="A0A197JD14"/>
<dbReference type="PROSITE" id="PS50966">
    <property type="entry name" value="ZF_SWIM"/>
    <property type="match status" value="1"/>
</dbReference>
<sequence>MQSLDPDTSDTYYTLVVVARSRQLLSCSCPDFTRRRPLPCKHLFLAERVIHDLWLSRFIRPSVSADAIEARTDDHNDGLNDSDNANDDTNNNMDSNTEQDSLRDQLALLSPQVYTQLEYERARR</sequence>